<keyword evidence="2" id="KW-1185">Reference proteome</keyword>
<proteinExistence type="predicted"/>
<accession>A0ABW5E0P5</accession>
<evidence type="ECO:0000313" key="1">
    <source>
        <dbReference type="EMBL" id="MFD2275445.1"/>
    </source>
</evidence>
<gene>
    <name evidence="1" type="ORF">ACFSQZ_03095</name>
</gene>
<name>A0ABW5E0P5_9BACT</name>
<dbReference type="EMBL" id="JBHUJC010000010">
    <property type="protein sequence ID" value="MFD2275445.1"/>
    <property type="molecule type" value="Genomic_DNA"/>
</dbReference>
<evidence type="ECO:0000313" key="2">
    <source>
        <dbReference type="Proteomes" id="UP001597297"/>
    </source>
</evidence>
<protein>
    <submittedName>
        <fullName evidence="1">Uncharacterized protein</fullName>
    </submittedName>
</protein>
<reference evidence="2" key="1">
    <citation type="journal article" date="2019" name="Int. J. Syst. Evol. Microbiol.">
        <title>The Global Catalogue of Microorganisms (GCM) 10K type strain sequencing project: providing services to taxonomists for standard genome sequencing and annotation.</title>
        <authorList>
            <consortium name="The Broad Institute Genomics Platform"/>
            <consortium name="The Broad Institute Genome Sequencing Center for Infectious Disease"/>
            <person name="Wu L."/>
            <person name="Ma J."/>
        </authorList>
    </citation>
    <scope>NUCLEOTIDE SEQUENCE [LARGE SCALE GENOMIC DNA]</scope>
    <source>
        <strain evidence="2">JCM 16545</strain>
    </source>
</reference>
<comment type="caution">
    <text evidence="1">The sequence shown here is derived from an EMBL/GenBank/DDBJ whole genome shotgun (WGS) entry which is preliminary data.</text>
</comment>
<dbReference type="RefSeq" id="WP_377092664.1">
    <property type="nucleotide sequence ID" value="NZ_JBHSJM010000001.1"/>
</dbReference>
<sequence length="75" mass="8305">MNSDNSLALEAAQLVAITALEAAETMPVAKRIMIQQGIMNLFPEGSKIWEQAKQTSEALLSYQQSQLKLNQLLEN</sequence>
<dbReference type="Proteomes" id="UP001597297">
    <property type="component" value="Unassembled WGS sequence"/>
</dbReference>
<organism evidence="1 2">
    <name type="scientific">Rubritalea spongiae</name>
    <dbReference type="NCBI Taxonomy" id="430797"/>
    <lineage>
        <taxon>Bacteria</taxon>
        <taxon>Pseudomonadati</taxon>
        <taxon>Verrucomicrobiota</taxon>
        <taxon>Verrucomicrobiia</taxon>
        <taxon>Verrucomicrobiales</taxon>
        <taxon>Rubritaleaceae</taxon>
        <taxon>Rubritalea</taxon>
    </lineage>
</organism>